<dbReference type="InterPro" id="IPR039844">
    <property type="entry name" value="URB1"/>
</dbReference>
<evidence type="ECO:0000313" key="1">
    <source>
        <dbReference type="EMBL" id="KAK7860545.1"/>
    </source>
</evidence>
<dbReference type="PANTHER" id="PTHR13500:SF0">
    <property type="entry name" value="NUCLEOLAR PRE-RIBOSOMAL-ASSOCIATED PROTEIN 1"/>
    <property type="match status" value="1"/>
</dbReference>
<reference evidence="1" key="1">
    <citation type="submission" date="2017-12" db="EMBL/GenBank/DDBJ databases">
        <authorList>
            <person name="Barbosa P."/>
            <person name="Usie A."/>
            <person name="Ramos A.M."/>
        </authorList>
    </citation>
    <scope>NUCLEOTIDE SEQUENCE</scope>
    <source>
        <strain evidence="1">HL8</strain>
        <tissue evidence="1">Leaves</tissue>
    </source>
</reference>
<dbReference type="GO" id="GO:0005730">
    <property type="term" value="C:nucleolus"/>
    <property type="evidence" value="ECO:0007669"/>
    <property type="project" value="TreeGrafter"/>
</dbReference>
<dbReference type="GO" id="GO:0000466">
    <property type="term" value="P:maturation of 5.8S rRNA from tricistronic rRNA transcript (SSU-rRNA, 5.8S rRNA, LSU-rRNA)"/>
    <property type="evidence" value="ECO:0007669"/>
    <property type="project" value="TreeGrafter"/>
</dbReference>
<dbReference type="EMBL" id="PKMF04000006">
    <property type="protein sequence ID" value="KAK7860545.1"/>
    <property type="molecule type" value="Genomic_DNA"/>
</dbReference>
<dbReference type="AlphaFoldDB" id="A0AAW0MA22"/>
<comment type="caution">
    <text evidence="1">The sequence shown here is derived from an EMBL/GenBank/DDBJ whole genome shotgun (WGS) entry which is preliminary data.</text>
</comment>
<accession>A0AAW0MA22</accession>
<proteinExistence type="predicted"/>
<gene>
    <name evidence="1" type="ORF">CFP56_036657</name>
</gene>
<organism evidence="1">
    <name type="scientific">Quercus suber</name>
    <name type="common">Cork oak</name>
    <dbReference type="NCBI Taxonomy" id="58331"/>
    <lineage>
        <taxon>Eukaryota</taxon>
        <taxon>Viridiplantae</taxon>
        <taxon>Streptophyta</taxon>
        <taxon>Embryophyta</taxon>
        <taxon>Tracheophyta</taxon>
        <taxon>Spermatophyta</taxon>
        <taxon>Magnoliopsida</taxon>
        <taxon>eudicotyledons</taxon>
        <taxon>Gunneridae</taxon>
        <taxon>Pentapetalae</taxon>
        <taxon>rosids</taxon>
        <taxon>fabids</taxon>
        <taxon>Fagales</taxon>
        <taxon>Fagaceae</taxon>
        <taxon>Quercus</taxon>
    </lineage>
</organism>
<name>A0AAW0MA22_QUESU</name>
<dbReference type="GO" id="GO:0000463">
    <property type="term" value="P:maturation of LSU-rRNA from tricistronic rRNA transcript (SSU-rRNA, 5.8S rRNA, LSU-rRNA)"/>
    <property type="evidence" value="ECO:0007669"/>
    <property type="project" value="TreeGrafter"/>
</dbReference>
<protein>
    <submittedName>
        <fullName evidence="1">Uncharacterized protein</fullName>
    </submittedName>
</protein>
<reference evidence="1" key="2">
    <citation type="journal article" date="2018" name="Sci. Data">
        <title>The draft genome sequence of cork oak.</title>
        <authorList>
            <person name="Ramos A.M."/>
            <person name="Usie A."/>
            <person name="Barbosa P."/>
            <person name="Barros P.M."/>
            <person name="Capote T."/>
            <person name="Chaves I."/>
            <person name="Simoes F."/>
            <person name="Abreu I."/>
            <person name="Carrasquinho I."/>
            <person name="Faro C."/>
            <person name="Guimaraes J.B."/>
            <person name="Mendonca D."/>
            <person name="Nobrega F."/>
            <person name="Rodrigues L."/>
            <person name="Saibo N.J.M."/>
            <person name="Varela M.C."/>
            <person name="Egas C."/>
            <person name="Matos J."/>
            <person name="Miguel C.M."/>
            <person name="Oliveira M.M."/>
            <person name="Ricardo C.P."/>
            <person name="Goncalves S."/>
        </authorList>
    </citation>
    <scope>NUCLEOTIDE SEQUENCE [LARGE SCALE GENOMIC DNA]</scope>
    <source>
        <strain evidence="1">HL8</strain>
    </source>
</reference>
<dbReference type="PANTHER" id="PTHR13500">
    <property type="entry name" value="NUCLEOLAR PRERIBOSOMAL-ASSOCIATED PROTEIN 1"/>
    <property type="match status" value="1"/>
</dbReference>
<sequence length="84" mass="9430">MLSLSLVIEYIGFPPNGGIPIRTPPLVYKHLQPFINLFVFSPINDFKDLSYSLARAATFSTGAFDRNLDEGKENNLKVLQLELC</sequence>
<reference evidence="1" key="3">
    <citation type="submission" date="2023-07" db="EMBL/GenBank/DDBJ databases">
        <title>An improved reference 1 genome and first organelle genomes of Quercus suber.</title>
        <authorList>
            <consortium name="Genosuber Consortium"/>
            <person name="Usie A."/>
            <person name="Serra O."/>
            <person name="Barros P."/>
        </authorList>
    </citation>
    <scope>NUCLEOTIDE SEQUENCE</scope>
    <source>
        <strain evidence="1">HL8</strain>
        <tissue evidence="1">Leaves</tissue>
    </source>
</reference>